<evidence type="ECO:0000313" key="3">
    <source>
        <dbReference type="Proteomes" id="UP000334019"/>
    </source>
</evidence>
<dbReference type="AlphaFoldDB" id="A0A5Q2RKX0"/>
<keyword evidence="3" id="KW-1185">Reference proteome</keyword>
<feature type="region of interest" description="Disordered" evidence="1">
    <location>
        <begin position="1"/>
        <end position="74"/>
    </location>
</feature>
<dbReference type="RefSeq" id="WP_153759184.1">
    <property type="nucleotide sequence ID" value="NZ_CP045851.1"/>
</dbReference>
<dbReference type="KEGG" id="atq:GH723_08135"/>
<protein>
    <submittedName>
        <fullName evidence="2">Uncharacterized protein</fullName>
    </submittedName>
</protein>
<reference evidence="2 3" key="1">
    <citation type="submission" date="2019-11" db="EMBL/GenBank/DDBJ databases">
        <authorList>
            <person name="He Y."/>
        </authorList>
    </citation>
    <scope>NUCLEOTIDE SEQUENCE [LARGE SCALE GENOMIC DNA]</scope>
    <source>
        <strain evidence="2 3">SCSIO 58843</strain>
    </source>
</reference>
<name>A0A5Q2RKX0_9ACTN</name>
<gene>
    <name evidence="2" type="ORF">GH723_08135</name>
</gene>
<proteinExistence type="predicted"/>
<accession>A0A5Q2RKX0</accession>
<dbReference type="EMBL" id="CP045851">
    <property type="protein sequence ID" value="QGG95076.1"/>
    <property type="molecule type" value="Genomic_DNA"/>
</dbReference>
<evidence type="ECO:0000256" key="1">
    <source>
        <dbReference type="SAM" id="MobiDB-lite"/>
    </source>
</evidence>
<sequence>MSDATTPDPSDEAVASRAELLPEEQAAGSDDPEAQAEAILTESEERAADRGAAPSTHLEERTSEEVTEDPSPPA</sequence>
<dbReference type="Proteomes" id="UP000334019">
    <property type="component" value="Chromosome"/>
</dbReference>
<evidence type="ECO:0000313" key="2">
    <source>
        <dbReference type="EMBL" id="QGG95076.1"/>
    </source>
</evidence>
<organism evidence="2 3">
    <name type="scientific">Actinomarinicola tropica</name>
    <dbReference type="NCBI Taxonomy" id="2789776"/>
    <lineage>
        <taxon>Bacteria</taxon>
        <taxon>Bacillati</taxon>
        <taxon>Actinomycetota</taxon>
        <taxon>Acidimicrobiia</taxon>
        <taxon>Acidimicrobiales</taxon>
        <taxon>Iamiaceae</taxon>
        <taxon>Actinomarinicola</taxon>
    </lineage>
</organism>